<evidence type="ECO:0000313" key="1">
    <source>
        <dbReference type="EMBL" id="OYR29288.1"/>
    </source>
</evidence>
<sequence length="91" mass="10290">MHDYLLPATGWGLDTGGRDGECLHPAQVWQKPRCAHCREMMRKSERNLSRIATRLREKLTVFARGAGTNLRASGKAAFWPSHGKSYNFCDI</sequence>
<accession>A0A256GQL7</accession>
<dbReference type="Proteomes" id="UP000216363">
    <property type="component" value="Unassembled WGS sequence"/>
</dbReference>
<gene>
    <name evidence="1" type="ORF">CES86_2543</name>
</gene>
<proteinExistence type="predicted"/>
<evidence type="ECO:0000313" key="2">
    <source>
        <dbReference type="Proteomes" id="UP000216363"/>
    </source>
</evidence>
<protein>
    <submittedName>
        <fullName evidence="1">Uncharacterized protein</fullName>
    </submittedName>
</protein>
<dbReference type="AlphaFoldDB" id="A0A256GQL7"/>
<dbReference type="EMBL" id="NNRN01000047">
    <property type="protein sequence ID" value="OYR29288.1"/>
    <property type="molecule type" value="Genomic_DNA"/>
</dbReference>
<organism evidence="1 2">
    <name type="scientific">Brucella lupini</name>
    <dbReference type="NCBI Taxonomy" id="255457"/>
    <lineage>
        <taxon>Bacteria</taxon>
        <taxon>Pseudomonadati</taxon>
        <taxon>Pseudomonadota</taxon>
        <taxon>Alphaproteobacteria</taxon>
        <taxon>Hyphomicrobiales</taxon>
        <taxon>Brucellaceae</taxon>
        <taxon>Brucella/Ochrobactrum group</taxon>
        <taxon>Brucella</taxon>
    </lineage>
</organism>
<comment type="caution">
    <text evidence="1">The sequence shown here is derived from an EMBL/GenBank/DDBJ whole genome shotgun (WGS) entry which is preliminary data.</text>
</comment>
<reference evidence="1 2" key="1">
    <citation type="submission" date="2017-07" db="EMBL/GenBank/DDBJ databases">
        <title>Draft genome of Ochrobactrum lupini type strain LUP21.</title>
        <authorList>
            <person name="Krzyzanowska D.M."/>
            <person name="Jafra S."/>
        </authorList>
    </citation>
    <scope>NUCLEOTIDE SEQUENCE [LARGE SCALE GENOMIC DNA]</scope>
    <source>
        <strain evidence="1 2">LUP21</strain>
    </source>
</reference>
<name>A0A256GQL7_9HYPH</name>